<dbReference type="EMBL" id="JAPFFL010000330">
    <property type="protein sequence ID" value="KAJ6670063.1"/>
    <property type="molecule type" value="Genomic_DNA"/>
</dbReference>
<protein>
    <submittedName>
        <fullName evidence="2">Uncharacterized protein</fullName>
    </submittedName>
</protein>
<evidence type="ECO:0000256" key="1">
    <source>
        <dbReference type="SAM" id="MobiDB-lite"/>
    </source>
</evidence>
<feature type="compositionally biased region" description="Low complexity" evidence="1">
    <location>
        <begin position="30"/>
        <end position="42"/>
    </location>
</feature>
<name>A0A9Q0NHJ2_SALVM</name>
<feature type="region of interest" description="Disordered" evidence="1">
    <location>
        <begin position="30"/>
        <end position="96"/>
    </location>
</feature>
<dbReference type="Proteomes" id="UP001151529">
    <property type="component" value="Unassembled WGS sequence"/>
</dbReference>
<feature type="region of interest" description="Disordered" evidence="1">
    <location>
        <begin position="337"/>
        <end position="371"/>
    </location>
</feature>
<reference evidence="2 3" key="1">
    <citation type="journal article" date="2023" name="Int. J. Mol. Sci.">
        <title>De Novo Assembly and Annotation of 11 Diverse Shrub Willow (Salix) Genomes Reveals Novel Gene Organization in Sex-Linked Regions.</title>
        <authorList>
            <person name="Hyden B."/>
            <person name="Feng K."/>
            <person name="Yates T.B."/>
            <person name="Jawdy S."/>
            <person name="Cereghino C."/>
            <person name="Smart L.B."/>
            <person name="Muchero W."/>
        </authorList>
    </citation>
    <scope>NUCLEOTIDE SEQUENCE [LARGE SCALE GENOMIC DNA]</scope>
    <source>
        <tissue evidence="2">Shoot tip</tissue>
    </source>
</reference>
<keyword evidence="3" id="KW-1185">Reference proteome</keyword>
<sequence length="452" mass="46677">MAPNKKKKAVKKLKKGEELRQALVVAFTATASATSTSPPSSSLQGTANNGPCPATSHGSSAPNYAQFEDSDEEDEEVGSHSCMEDEDSASKFFSTSPMSHKGAEACLLMHESHAHFSSQEGEGAGAFRGSGADGTPPLLLEGVEAATLLGRGADGIPPLQLSAGTAPLAAHSLPSPSTLRKLGGCNSVPEIPAGGKEHLGAVDPLLSAETAPLVVPPLLSPSKPEAKEHGGCDGVTVVPTRGKETLGAVVQPIQLSAAAGGTNGCSTSSHAKEMDGSVLISSPANDVGNNGPKDSDKLGNMAKVASAPVTAKVVLAAEKVLVKRWVPVKKVIPDQVKPIEQQSSDEPSRPLTNEEASRPTGCEEQSRPNDMQVSSYLNESLDEQRIDPMQMETDAGEWTVVKRRNGKTKVANDNAVVVISSVDPVCSVGIDVDPLCGATTLPRSKGLKALAP</sequence>
<feature type="non-terminal residue" evidence="2">
    <location>
        <position position="452"/>
    </location>
</feature>
<evidence type="ECO:0000313" key="3">
    <source>
        <dbReference type="Proteomes" id="UP001151529"/>
    </source>
</evidence>
<gene>
    <name evidence="2" type="ORF">OIU85_019852</name>
</gene>
<dbReference type="AlphaFoldDB" id="A0A9Q0NHJ2"/>
<proteinExistence type="predicted"/>
<organism evidence="2 3">
    <name type="scientific">Salix viminalis</name>
    <name type="common">Common osier</name>
    <name type="synonym">Basket willow</name>
    <dbReference type="NCBI Taxonomy" id="40686"/>
    <lineage>
        <taxon>Eukaryota</taxon>
        <taxon>Viridiplantae</taxon>
        <taxon>Streptophyta</taxon>
        <taxon>Embryophyta</taxon>
        <taxon>Tracheophyta</taxon>
        <taxon>Spermatophyta</taxon>
        <taxon>Magnoliopsida</taxon>
        <taxon>eudicotyledons</taxon>
        <taxon>Gunneridae</taxon>
        <taxon>Pentapetalae</taxon>
        <taxon>rosids</taxon>
        <taxon>fabids</taxon>
        <taxon>Malpighiales</taxon>
        <taxon>Salicaceae</taxon>
        <taxon>Saliceae</taxon>
        <taxon>Salix</taxon>
    </lineage>
</organism>
<comment type="caution">
    <text evidence="2">The sequence shown here is derived from an EMBL/GenBank/DDBJ whole genome shotgun (WGS) entry which is preliminary data.</text>
</comment>
<evidence type="ECO:0000313" key="2">
    <source>
        <dbReference type="EMBL" id="KAJ6670063.1"/>
    </source>
</evidence>
<accession>A0A9Q0NHJ2</accession>